<proteinExistence type="predicted"/>
<keyword evidence="1" id="KW-0175">Coiled coil</keyword>
<evidence type="ECO:0000256" key="1">
    <source>
        <dbReference type="SAM" id="Coils"/>
    </source>
</evidence>
<keyword evidence="4" id="KW-1185">Reference proteome</keyword>
<evidence type="ECO:0000313" key="4">
    <source>
        <dbReference type="Proteomes" id="UP000292052"/>
    </source>
</evidence>
<feature type="compositionally biased region" description="Polar residues" evidence="2">
    <location>
        <begin position="1"/>
        <end position="22"/>
    </location>
</feature>
<dbReference type="PANTHER" id="PTHR15154:SF2">
    <property type="entry name" value="HAMARTIN"/>
    <property type="match status" value="1"/>
</dbReference>
<feature type="compositionally biased region" description="Polar residues" evidence="2">
    <location>
        <begin position="682"/>
        <end position="691"/>
    </location>
</feature>
<dbReference type="Proteomes" id="UP000292052">
    <property type="component" value="Unassembled WGS sequence"/>
</dbReference>
<sequence length="691" mass="77968">EVQYTQLRSQVKSLTSPSQPQSPVRKEKSPFNFPMEAIASSSGPKDDIQLLPLPIEKSPVASTKLKSLSPTSPQKIKLDDFKKSPVRSSGPSLELEEFLTEKKSETSQPALKQSDSVLHETASENMEDDRSSPCAAGGLHMPNSRSMKDFAKRVQRLRHHSQCTAESDHHETLSGSSPEMDSGKVRRANSCPEMKKSPVSSIKDNVSRTLDETDEEPNMERAESAMSNGVDAMSDASSQKLATIETQTDNFWPMPYEHLFLGIFPTLGTDVKSSPGPILSSMGGSQERYSQPSIYEVLDKYVETAILDNDKDNIKGLKNQLKLVHQQLLFERHRREIHAFKNRRFLADAKNTQVLEEHNSALRDQVQLQQTDIDSLRQQLEQIQREKELENKSLASTISNLEDKCKTLECQNKSLRDGEKNMQEELENYKNKCLSMTTEKQKVETMLVDALAEVKFAKEQALEGDKGRAELENVNKQLLLIGELQLKYKERLDQLASLRRSDQEIELLKESYNNEIKALHQRYREKTTKLDACVSKILELEQVIRQHEETISAQKRTLNNINEETEEKLKALENKYQTQLTISRSFEEKILEMYRQLEMSTRKPIRSPDTSSCQEVQVPSDKVSGAAALSQRSSPLSCSLTSSDGSLALVQPDVRDVKGLQALVDEESPVDPKADVLKDFESQPSTSGIKK</sequence>
<protein>
    <submittedName>
        <fullName evidence="3">Hamartin</fullName>
    </submittedName>
</protein>
<dbReference type="GO" id="GO:0008285">
    <property type="term" value="P:negative regulation of cell population proliferation"/>
    <property type="evidence" value="ECO:0007669"/>
    <property type="project" value="TreeGrafter"/>
</dbReference>
<gene>
    <name evidence="3" type="ORF">BDFB_005316</name>
</gene>
<feature type="non-terminal residue" evidence="3">
    <location>
        <position position="1"/>
    </location>
</feature>
<dbReference type="GO" id="GO:0033596">
    <property type="term" value="C:TSC1-TSC2 complex"/>
    <property type="evidence" value="ECO:0007669"/>
    <property type="project" value="TreeGrafter"/>
</dbReference>
<dbReference type="GO" id="GO:0051726">
    <property type="term" value="P:regulation of cell cycle"/>
    <property type="evidence" value="ECO:0007669"/>
    <property type="project" value="TreeGrafter"/>
</dbReference>
<feature type="coiled-coil region" evidence="1">
    <location>
        <begin position="359"/>
        <end position="460"/>
    </location>
</feature>
<dbReference type="GO" id="GO:0032007">
    <property type="term" value="P:negative regulation of TOR signaling"/>
    <property type="evidence" value="ECO:0007669"/>
    <property type="project" value="TreeGrafter"/>
</dbReference>
<reference evidence="3 4" key="1">
    <citation type="submission" date="2017-03" db="EMBL/GenBank/DDBJ databases">
        <title>Genome of the blue death feigning beetle - Asbolus verrucosus.</title>
        <authorList>
            <person name="Rider S.D."/>
        </authorList>
    </citation>
    <scope>NUCLEOTIDE SEQUENCE [LARGE SCALE GENOMIC DNA]</scope>
    <source>
        <strain evidence="3">Butters</strain>
        <tissue evidence="3">Head and leg muscle</tissue>
    </source>
</reference>
<feature type="compositionally biased region" description="Polar residues" evidence="2">
    <location>
        <begin position="106"/>
        <end position="116"/>
    </location>
</feature>
<dbReference type="InterPro" id="IPR007483">
    <property type="entry name" value="Hamartin"/>
</dbReference>
<evidence type="ECO:0000256" key="2">
    <source>
        <dbReference type="SAM" id="MobiDB-lite"/>
    </source>
</evidence>
<dbReference type="OrthoDB" id="6022054at2759"/>
<feature type="compositionally biased region" description="Basic and acidic residues" evidence="2">
    <location>
        <begin position="670"/>
        <end position="681"/>
    </location>
</feature>
<feature type="compositionally biased region" description="Polar residues" evidence="2">
    <location>
        <begin position="60"/>
        <end position="74"/>
    </location>
</feature>
<dbReference type="EMBL" id="QDEB01027051">
    <property type="protein sequence ID" value="RZC40323.1"/>
    <property type="molecule type" value="Genomic_DNA"/>
</dbReference>
<dbReference type="PANTHER" id="PTHR15154">
    <property type="entry name" value="HAMARTIN"/>
    <property type="match status" value="1"/>
</dbReference>
<dbReference type="STRING" id="1661398.A0A482W6R9"/>
<name>A0A482W6R9_ASBVE</name>
<feature type="coiled-coil region" evidence="1">
    <location>
        <begin position="509"/>
        <end position="582"/>
    </location>
</feature>
<feature type="region of interest" description="Disordered" evidence="2">
    <location>
        <begin position="1"/>
        <end position="219"/>
    </location>
</feature>
<dbReference type="AlphaFoldDB" id="A0A482W6R9"/>
<accession>A0A482W6R9</accession>
<dbReference type="Pfam" id="PF04388">
    <property type="entry name" value="Hamartin"/>
    <property type="match status" value="1"/>
</dbReference>
<organism evidence="3 4">
    <name type="scientific">Asbolus verrucosus</name>
    <name type="common">Desert ironclad beetle</name>
    <dbReference type="NCBI Taxonomy" id="1661398"/>
    <lineage>
        <taxon>Eukaryota</taxon>
        <taxon>Metazoa</taxon>
        <taxon>Ecdysozoa</taxon>
        <taxon>Arthropoda</taxon>
        <taxon>Hexapoda</taxon>
        <taxon>Insecta</taxon>
        <taxon>Pterygota</taxon>
        <taxon>Neoptera</taxon>
        <taxon>Endopterygota</taxon>
        <taxon>Coleoptera</taxon>
        <taxon>Polyphaga</taxon>
        <taxon>Cucujiformia</taxon>
        <taxon>Tenebrionidae</taxon>
        <taxon>Pimeliinae</taxon>
        <taxon>Asbolus</taxon>
    </lineage>
</organism>
<evidence type="ECO:0000313" key="3">
    <source>
        <dbReference type="EMBL" id="RZC40323.1"/>
    </source>
</evidence>
<comment type="caution">
    <text evidence="3">The sequence shown here is derived from an EMBL/GenBank/DDBJ whole genome shotgun (WGS) entry which is preliminary data.</text>
</comment>
<feature type="region of interest" description="Disordered" evidence="2">
    <location>
        <begin position="662"/>
        <end position="691"/>
    </location>
</feature>